<dbReference type="GO" id="GO:0050920">
    <property type="term" value="P:regulation of chemotaxis"/>
    <property type="evidence" value="ECO:0007669"/>
    <property type="project" value="InterPro"/>
</dbReference>
<dbReference type="STRING" id="1121455.SAMN02745728_02025"/>
<dbReference type="Pfam" id="PF04344">
    <property type="entry name" value="CheZ"/>
    <property type="match status" value="1"/>
</dbReference>
<evidence type="ECO:0000313" key="3">
    <source>
        <dbReference type="Proteomes" id="UP000186469"/>
    </source>
</evidence>
<protein>
    <submittedName>
        <fullName evidence="2">Chemotaxis protein CheZ</fullName>
    </submittedName>
</protein>
<dbReference type="SUPFAM" id="SSF75708">
    <property type="entry name" value="Chemotaxis phosphatase CheZ"/>
    <property type="match status" value="1"/>
</dbReference>
<keyword evidence="3" id="KW-1185">Reference proteome</keyword>
<gene>
    <name evidence="2" type="ORF">SAMN02745728_02025</name>
</gene>
<accession>A0A1M7THU5</accession>
<proteinExistence type="predicted"/>
<dbReference type="RefSeq" id="WP_072697701.1">
    <property type="nucleotide sequence ID" value="NZ_FRDI01000012.1"/>
</dbReference>
<dbReference type="GO" id="GO:0009288">
    <property type="term" value="C:bacterial-type flagellum"/>
    <property type="evidence" value="ECO:0007669"/>
    <property type="project" value="InterPro"/>
</dbReference>
<reference evidence="2 3" key="1">
    <citation type="submission" date="2016-12" db="EMBL/GenBank/DDBJ databases">
        <authorList>
            <person name="Song W.-J."/>
            <person name="Kurnit D.M."/>
        </authorList>
    </citation>
    <scope>NUCLEOTIDE SEQUENCE [LARGE SCALE GENOMIC DNA]</scope>
    <source>
        <strain evidence="2 3">DSM 11393</strain>
    </source>
</reference>
<evidence type="ECO:0000256" key="1">
    <source>
        <dbReference type="SAM" id="Coils"/>
    </source>
</evidence>
<keyword evidence="1" id="KW-0175">Coiled coil</keyword>
<evidence type="ECO:0000313" key="2">
    <source>
        <dbReference type="EMBL" id="SHN70297.1"/>
    </source>
</evidence>
<sequence>MDQERFVKELTDSIMAEVGENISGILSQSLKQHVDQAMQKIFTEKEFYRRVSDNMLNGLQKIYKEINQATKNEKKVFLPDKQNAGKLFLEANKQLDDIMTTTLEATENIMEKTELLFEHQEEIKQLLVELESAEGVKSQLQRINELNEENSQVYTAILEALSFQDLTGQRLKKVIDALGKISTIVFELYISSGLMLKNEVNHQEKNFEVLSKESKNTANALLEGSNSELKGPSKDGQSQNNVDDLLASLGL</sequence>
<feature type="coiled-coil region" evidence="1">
    <location>
        <begin position="116"/>
        <end position="143"/>
    </location>
</feature>
<name>A0A1M7THU5_9BACT</name>
<dbReference type="Proteomes" id="UP000186469">
    <property type="component" value="Unassembled WGS sequence"/>
</dbReference>
<dbReference type="AlphaFoldDB" id="A0A1M7THU5"/>
<dbReference type="OrthoDB" id="5455460at2"/>
<dbReference type="Gene3D" id="1.10.287.500">
    <property type="entry name" value="Helix hairpin bin"/>
    <property type="match status" value="1"/>
</dbReference>
<dbReference type="InterPro" id="IPR007439">
    <property type="entry name" value="Chemotax_Pase_CheZ"/>
</dbReference>
<organism evidence="2 3">
    <name type="scientific">Desulfovibrio litoralis DSM 11393</name>
    <dbReference type="NCBI Taxonomy" id="1121455"/>
    <lineage>
        <taxon>Bacteria</taxon>
        <taxon>Pseudomonadati</taxon>
        <taxon>Thermodesulfobacteriota</taxon>
        <taxon>Desulfovibrionia</taxon>
        <taxon>Desulfovibrionales</taxon>
        <taxon>Desulfovibrionaceae</taxon>
        <taxon>Desulfovibrio</taxon>
    </lineage>
</organism>
<dbReference type="EMBL" id="FRDI01000012">
    <property type="protein sequence ID" value="SHN70297.1"/>
    <property type="molecule type" value="Genomic_DNA"/>
</dbReference>
<dbReference type="GO" id="GO:0003824">
    <property type="term" value="F:catalytic activity"/>
    <property type="evidence" value="ECO:0007669"/>
    <property type="project" value="InterPro"/>
</dbReference>